<dbReference type="OrthoDB" id="408152at2759"/>
<keyword evidence="3" id="KW-1185">Reference proteome</keyword>
<protein>
    <submittedName>
        <fullName evidence="2">Uncharacterized protein</fullName>
    </submittedName>
</protein>
<dbReference type="SUPFAM" id="SSF52540">
    <property type="entry name" value="P-loop containing nucleoside triphosphate hydrolases"/>
    <property type="match status" value="1"/>
</dbReference>
<name>A0A086STX6_HAPC1</name>
<accession>A0A086STX6</accession>
<feature type="transmembrane region" description="Helical" evidence="1">
    <location>
        <begin position="239"/>
        <end position="260"/>
    </location>
</feature>
<evidence type="ECO:0000256" key="1">
    <source>
        <dbReference type="SAM" id="Phobius"/>
    </source>
</evidence>
<dbReference type="Pfam" id="PF17784">
    <property type="entry name" value="Sulfotransfer_4"/>
    <property type="match status" value="1"/>
</dbReference>
<keyword evidence="1" id="KW-1133">Transmembrane helix</keyword>
<dbReference type="PANTHER" id="PTHR36978">
    <property type="entry name" value="P-LOOP CONTAINING NUCLEOTIDE TRIPHOSPHATE HYDROLASE"/>
    <property type="match status" value="1"/>
</dbReference>
<dbReference type="Proteomes" id="UP000029964">
    <property type="component" value="Unassembled WGS sequence"/>
</dbReference>
<keyword evidence="1" id="KW-0472">Membrane</keyword>
<proteinExistence type="predicted"/>
<organism evidence="2 3">
    <name type="scientific">Hapsidospora chrysogenum (strain ATCC 11550 / CBS 779.69 / DSM 880 / IAM 14645 / JCM 23072 / IMI 49137)</name>
    <name type="common">Acremonium chrysogenum</name>
    <dbReference type="NCBI Taxonomy" id="857340"/>
    <lineage>
        <taxon>Eukaryota</taxon>
        <taxon>Fungi</taxon>
        <taxon>Dikarya</taxon>
        <taxon>Ascomycota</taxon>
        <taxon>Pezizomycotina</taxon>
        <taxon>Sordariomycetes</taxon>
        <taxon>Hypocreomycetidae</taxon>
        <taxon>Hypocreales</taxon>
        <taxon>Bionectriaceae</taxon>
        <taxon>Hapsidospora</taxon>
    </lineage>
</organism>
<dbReference type="AlphaFoldDB" id="A0A086STX6"/>
<dbReference type="STRING" id="857340.A0A086STX6"/>
<dbReference type="PANTHER" id="PTHR36978:SF4">
    <property type="entry name" value="P-LOOP CONTAINING NUCLEOSIDE TRIPHOSPHATE HYDROLASE PROTEIN"/>
    <property type="match status" value="1"/>
</dbReference>
<gene>
    <name evidence="2" type="ORF">ACRE_087430</name>
</gene>
<dbReference type="EMBL" id="JPKY01000189">
    <property type="protein sequence ID" value="KFH40558.1"/>
    <property type="molecule type" value="Genomic_DNA"/>
</dbReference>
<dbReference type="Gene3D" id="3.40.50.300">
    <property type="entry name" value="P-loop containing nucleotide triphosphate hydrolases"/>
    <property type="match status" value="1"/>
</dbReference>
<evidence type="ECO:0000313" key="3">
    <source>
        <dbReference type="Proteomes" id="UP000029964"/>
    </source>
</evidence>
<comment type="caution">
    <text evidence="2">The sequence shown here is derived from an EMBL/GenBank/DDBJ whole genome shotgun (WGS) entry which is preliminary data.</text>
</comment>
<dbReference type="HOGENOM" id="CLU_061199_3_0_1"/>
<evidence type="ECO:0000313" key="2">
    <source>
        <dbReference type="EMBL" id="KFH40558.1"/>
    </source>
</evidence>
<dbReference type="InterPro" id="IPR027417">
    <property type="entry name" value="P-loop_NTPase"/>
</dbReference>
<reference evidence="3" key="1">
    <citation type="journal article" date="2014" name="Genome Announc.">
        <title>Genome sequence and annotation of Acremonium chrysogenum, producer of the beta-lactam antibiotic cephalosporin C.</title>
        <authorList>
            <person name="Terfehr D."/>
            <person name="Dahlmann T.A."/>
            <person name="Specht T."/>
            <person name="Zadra I."/>
            <person name="Kuernsteiner H."/>
            <person name="Kueck U."/>
        </authorList>
    </citation>
    <scope>NUCLEOTIDE SEQUENCE [LARGE SCALE GENOMIC DNA]</scope>
    <source>
        <strain evidence="3">ATCC 11550 / CBS 779.69 / DSM 880 / IAM 14645 / JCM 23072 / IMI 49137</strain>
    </source>
</reference>
<sequence length="264" mass="29783">MALDNELSNGLQKPKQMKVLILGLPRTGTTSLRTLGLKPYNFYEIVKNKESGHFQLWLAAIDAKFDGVGQPFGSKDFDLILKDYDAVAASPSWLFAEELIAAYPTAKVILAKRPADAWLRSLQRSAFVVLSWRSWGLVGFIDEFLGLHWRLVNRIYFILSQGVPPWTSSAEKPLLDFYERHNSHIRSLVPQENLLEYSPGDGWGPLCEFLQAATPVVEFPHTNAPEDFVQHERANYWSLWLKLGMLVAKVTGLVALILLARACI</sequence>
<dbReference type="InterPro" id="IPR040632">
    <property type="entry name" value="Sulfotransfer_4"/>
</dbReference>
<keyword evidence="1" id="KW-0812">Transmembrane</keyword>